<dbReference type="HOGENOM" id="CLU_602833_0_0_1"/>
<dbReference type="PANTHER" id="PTHR37534:SF10">
    <property type="entry name" value="ZN(II)2CYS6 TRANSCRIPTION FACTOR (EUROFUNG)"/>
    <property type="match status" value="1"/>
</dbReference>
<dbReference type="GeneID" id="9092548"/>
<sequence>MAKEQTAHAPTVQGPSQPLFFVNDTESTKAKRSFVMKCYNQKKQRNKVEDLYSDRSRYLGWRKISDESMSGKPELNTISFYEGRSDGPLEPPLHILANSPDAVGLKNDIHFFLTYRQESVTFRHYFMKVYAGTFFRDEIITHALAYEPLMCAVVSFAAYHYSLHHPNCESYTFLEYYNRSISGLLKSFQSGEQHTDAMLLTILQLTAVEEYLGSWVNLVKHHQAARQVLLEHYSPETVNQDHFHRHIFMWYSRFDVLVRRSGNEKILGCEWYLTTEKCAVDEAVMFPDDLGRQIWAFTARNRRYAMDMASLYAKTRQGLIATDEFITENQKLLAALHDLQHALKPIQNPQYLITSYPHRKPPGPDDIVDPYVPGVLYGEPLWEVNSCAVDIIGTKLLHKYQTGILLQKIDRLELRDAALELCQLMETMERLPARPREVALLFQDTLTVVALSLP</sequence>
<dbReference type="VEuPathDB" id="FungiDB:PAAG_08754"/>
<comment type="subcellular location">
    <subcellularLocation>
        <location evidence="1">Nucleus</location>
    </subcellularLocation>
</comment>
<evidence type="ECO:0000256" key="1">
    <source>
        <dbReference type="ARBA" id="ARBA00004123"/>
    </source>
</evidence>
<dbReference type="OrthoDB" id="5278208at2759"/>
<dbReference type="InterPro" id="IPR021858">
    <property type="entry name" value="Fun_TF"/>
</dbReference>
<dbReference type="GO" id="GO:0003700">
    <property type="term" value="F:DNA-binding transcription factor activity"/>
    <property type="evidence" value="ECO:0007669"/>
    <property type="project" value="TreeGrafter"/>
</dbReference>
<dbReference type="GO" id="GO:0045944">
    <property type="term" value="P:positive regulation of transcription by RNA polymerase II"/>
    <property type="evidence" value="ECO:0007669"/>
    <property type="project" value="TreeGrafter"/>
</dbReference>
<dbReference type="GO" id="GO:0005634">
    <property type="term" value="C:nucleus"/>
    <property type="evidence" value="ECO:0007669"/>
    <property type="project" value="UniProtKB-SubCell"/>
</dbReference>
<dbReference type="Pfam" id="PF11951">
    <property type="entry name" value="Fungal_trans_2"/>
    <property type="match status" value="1"/>
</dbReference>
<reference evidence="4 5" key="1">
    <citation type="journal article" date="2011" name="PLoS Genet.">
        <title>Comparative genomic analysis of human fungal pathogens causing paracoccidioidomycosis.</title>
        <authorList>
            <person name="Desjardins C.A."/>
            <person name="Champion M.D."/>
            <person name="Holder J.W."/>
            <person name="Muszewska A."/>
            <person name="Goldberg J."/>
            <person name="Bailao A.M."/>
            <person name="Brigido M.M."/>
            <person name="Ferreira M.E."/>
            <person name="Garcia A.M."/>
            <person name="Grynberg M."/>
            <person name="Gujja S."/>
            <person name="Heiman D.I."/>
            <person name="Henn M.R."/>
            <person name="Kodira C.D."/>
            <person name="Leon-Narvaez H."/>
            <person name="Longo L.V."/>
            <person name="Ma L.J."/>
            <person name="Malavazi I."/>
            <person name="Matsuo A.L."/>
            <person name="Morais F.V."/>
            <person name="Pereira M."/>
            <person name="Rodriguez-Brito S."/>
            <person name="Sakthikumar S."/>
            <person name="Salem-Izacc S.M."/>
            <person name="Sykes S.M."/>
            <person name="Teixeira M.M."/>
            <person name="Vallejo M.C."/>
            <person name="Walter M.E."/>
            <person name="Yandava C."/>
            <person name="Young S."/>
            <person name="Zeng Q."/>
            <person name="Zucker J."/>
            <person name="Felipe M.S."/>
            <person name="Goldman G.H."/>
            <person name="Haas B.J."/>
            <person name="McEwen J.G."/>
            <person name="Nino-Vega G."/>
            <person name="Puccia R."/>
            <person name="San-Blas G."/>
            <person name="Soares C.M."/>
            <person name="Birren B.W."/>
            <person name="Cuomo C.A."/>
        </authorList>
    </citation>
    <scope>NUCLEOTIDE SEQUENCE [LARGE SCALE GENOMIC DNA]</scope>
    <source>
        <strain evidence="5">ATCC MYA-826 / Pb01</strain>
    </source>
</reference>
<evidence type="ECO:0000256" key="2">
    <source>
        <dbReference type="ARBA" id="ARBA00023242"/>
    </source>
</evidence>
<dbReference type="RefSeq" id="XP_015701406.1">
    <property type="nucleotide sequence ID" value="XM_015846609.1"/>
</dbReference>
<dbReference type="KEGG" id="pbl:PAAG_08754"/>
<organism evidence="4 5">
    <name type="scientific">Paracoccidioides lutzii (strain ATCC MYA-826 / Pb01)</name>
    <name type="common">Paracoccidioides brasiliensis</name>
    <dbReference type="NCBI Taxonomy" id="502779"/>
    <lineage>
        <taxon>Eukaryota</taxon>
        <taxon>Fungi</taxon>
        <taxon>Dikarya</taxon>
        <taxon>Ascomycota</taxon>
        <taxon>Pezizomycotina</taxon>
        <taxon>Eurotiomycetes</taxon>
        <taxon>Eurotiomycetidae</taxon>
        <taxon>Onygenales</taxon>
        <taxon>Ajellomycetaceae</taxon>
        <taxon>Paracoccidioides</taxon>
    </lineage>
</organism>
<dbReference type="Proteomes" id="UP000002059">
    <property type="component" value="Partially assembled WGS sequence"/>
</dbReference>
<dbReference type="AlphaFoldDB" id="C1HDB3"/>
<dbReference type="EMBL" id="KN294036">
    <property type="protein sequence ID" value="EEH39485.2"/>
    <property type="molecule type" value="Genomic_DNA"/>
</dbReference>
<proteinExistence type="predicted"/>
<dbReference type="PANTHER" id="PTHR37534">
    <property type="entry name" value="TRANSCRIPTIONAL ACTIVATOR PROTEIN UGA3"/>
    <property type="match status" value="1"/>
</dbReference>
<keyword evidence="2" id="KW-0539">Nucleus</keyword>
<protein>
    <submittedName>
        <fullName evidence="4">Uncharacterized protein</fullName>
    </submittedName>
</protein>
<keyword evidence="5" id="KW-1185">Reference proteome</keyword>
<dbReference type="eggNOG" id="ENOG502QW5G">
    <property type="taxonomic scope" value="Eukaryota"/>
</dbReference>
<dbReference type="STRING" id="502779.C1HDB3"/>
<feature type="region of interest" description="Disordered" evidence="3">
    <location>
        <begin position="1"/>
        <end position="20"/>
    </location>
</feature>
<evidence type="ECO:0000256" key="3">
    <source>
        <dbReference type="SAM" id="MobiDB-lite"/>
    </source>
</evidence>
<gene>
    <name evidence="4" type="ORF">PAAG_08754</name>
</gene>
<name>C1HDB3_PARBA</name>
<accession>C1HDB3</accession>
<evidence type="ECO:0000313" key="5">
    <source>
        <dbReference type="Proteomes" id="UP000002059"/>
    </source>
</evidence>
<dbReference type="GO" id="GO:0000976">
    <property type="term" value="F:transcription cis-regulatory region binding"/>
    <property type="evidence" value="ECO:0007669"/>
    <property type="project" value="TreeGrafter"/>
</dbReference>
<evidence type="ECO:0000313" key="4">
    <source>
        <dbReference type="EMBL" id="EEH39485.2"/>
    </source>
</evidence>